<dbReference type="AlphaFoldDB" id="X0KJZ6"/>
<accession>X0KJZ6</accession>
<evidence type="ECO:0000313" key="3">
    <source>
        <dbReference type="EMBL" id="EXM13954.1"/>
    </source>
</evidence>
<keyword evidence="1" id="KW-0175">Coiled coil</keyword>
<reference evidence="3" key="1">
    <citation type="submission" date="2011-11" db="EMBL/GenBank/DDBJ databases">
        <title>The Genome Sequence of Fusarium oxysporum Cotton.</title>
        <authorList>
            <consortium name="The Broad Institute Genome Sequencing Platform"/>
            <person name="Ma L.-J."/>
            <person name="Gale L.R."/>
            <person name="Schwartz D.C."/>
            <person name="Zhou S."/>
            <person name="Corby-Kistler H."/>
            <person name="Young S.K."/>
            <person name="Zeng Q."/>
            <person name="Gargeya S."/>
            <person name="Fitzgerald M."/>
            <person name="Haas B."/>
            <person name="Abouelleil A."/>
            <person name="Alvarado L."/>
            <person name="Arachchi H.M."/>
            <person name="Berlin A."/>
            <person name="Brown A."/>
            <person name="Chapman S.B."/>
            <person name="Chen Z."/>
            <person name="Dunbar C."/>
            <person name="Freedman E."/>
            <person name="Gearin G."/>
            <person name="Goldberg J."/>
            <person name="Griggs A."/>
            <person name="Gujja S."/>
            <person name="Heiman D."/>
            <person name="Howarth C."/>
            <person name="Larson L."/>
            <person name="Lui A."/>
            <person name="MacDonald P.J.P."/>
            <person name="Montmayeur A."/>
            <person name="Murphy C."/>
            <person name="Neiman D."/>
            <person name="Pearson M."/>
            <person name="Priest M."/>
            <person name="Roberts A."/>
            <person name="Saif S."/>
            <person name="Shea T."/>
            <person name="Shenoy N."/>
            <person name="Sisk P."/>
            <person name="Stolte C."/>
            <person name="Sykes S."/>
            <person name="Wortman J."/>
            <person name="Nusbaum C."/>
            <person name="Birren B."/>
        </authorList>
    </citation>
    <scope>NUCLEOTIDE SEQUENCE [LARGE SCALE GENOMIC DNA]</scope>
    <source>
        <strain evidence="3">25433</strain>
    </source>
</reference>
<protein>
    <submittedName>
        <fullName evidence="3">Uncharacterized protein</fullName>
    </submittedName>
</protein>
<sequence>MQTMLRAMVHETSAHLIDEQKKMFERLWKAMMGSQQKATQMIGEQLEMIRQLQQEVWAVKVQATEESRKADELRRLHEQSTRQLRVMREQMNEQIKTIREQPAKELEQLHEEMKQVKEDTKQAKEATLLAKEEMAKEEMAKELAKVQVQTTEEMKQVKEEVQQVKSQLNVMADSLSSNVQASQQPSYADVARTPPTSQPSNVRTLSSMRTTPYTFSDTLFCIIDTSRVSEKDRGKAQVGEVRQAIEEKVRTREGGQPNWRCAAMVKDVRNADRIKVVCRDEAEVQLVREAA</sequence>
<evidence type="ECO:0000256" key="1">
    <source>
        <dbReference type="SAM" id="Coils"/>
    </source>
</evidence>
<evidence type="ECO:0000256" key="2">
    <source>
        <dbReference type="SAM" id="MobiDB-lite"/>
    </source>
</evidence>
<feature type="compositionally biased region" description="Polar residues" evidence="2">
    <location>
        <begin position="194"/>
        <end position="204"/>
    </location>
</feature>
<organism evidence="3">
    <name type="scientific">Fusarium oxysporum f. sp. vasinfectum 25433</name>
    <dbReference type="NCBI Taxonomy" id="1089449"/>
    <lineage>
        <taxon>Eukaryota</taxon>
        <taxon>Fungi</taxon>
        <taxon>Dikarya</taxon>
        <taxon>Ascomycota</taxon>
        <taxon>Pezizomycotina</taxon>
        <taxon>Sordariomycetes</taxon>
        <taxon>Hypocreomycetidae</taxon>
        <taxon>Hypocreales</taxon>
        <taxon>Nectriaceae</taxon>
        <taxon>Fusarium</taxon>
        <taxon>Fusarium oxysporum species complex</taxon>
    </lineage>
</organism>
<proteinExistence type="predicted"/>
<dbReference type="Proteomes" id="UP000030701">
    <property type="component" value="Unassembled WGS sequence"/>
</dbReference>
<dbReference type="EMBL" id="JH658096">
    <property type="protein sequence ID" value="EXM13954.1"/>
    <property type="molecule type" value="Genomic_DNA"/>
</dbReference>
<name>X0KJZ6_FUSOX</name>
<dbReference type="HOGENOM" id="CLU_040562_0_0_1"/>
<feature type="region of interest" description="Disordered" evidence="2">
    <location>
        <begin position="180"/>
        <end position="204"/>
    </location>
</feature>
<gene>
    <name evidence="3" type="ORF">FOTG_17613</name>
</gene>
<reference evidence="3" key="2">
    <citation type="submission" date="2012-05" db="EMBL/GenBank/DDBJ databases">
        <title>The Genome Annotation of Fusarium oxysporum Cotton.</title>
        <authorList>
            <consortium name="The Broad Institute Genomics Platform"/>
            <person name="Ma L.-J."/>
            <person name="Corby-Kistler H."/>
            <person name="Broz K."/>
            <person name="Gale L.R."/>
            <person name="Jonkers W."/>
            <person name="O'Donnell K."/>
            <person name="Ploetz R."/>
            <person name="Steinberg C."/>
            <person name="Schwartz D.C."/>
            <person name="VanEtten H."/>
            <person name="Zhou S."/>
            <person name="Young S.K."/>
            <person name="Zeng Q."/>
            <person name="Gargeya S."/>
            <person name="Fitzgerald M."/>
            <person name="Abouelleil A."/>
            <person name="Alvarado L."/>
            <person name="Chapman S.B."/>
            <person name="Gainer-Dewar J."/>
            <person name="Goldberg J."/>
            <person name="Griggs A."/>
            <person name="Gujja S."/>
            <person name="Hansen M."/>
            <person name="Howarth C."/>
            <person name="Imamovic A."/>
            <person name="Ireland A."/>
            <person name="Larimer J."/>
            <person name="McCowan C."/>
            <person name="Murphy C."/>
            <person name="Pearson M."/>
            <person name="Poon T.W."/>
            <person name="Priest M."/>
            <person name="Roberts A."/>
            <person name="Saif S."/>
            <person name="Shea T."/>
            <person name="Sykes S."/>
            <person name="Wortman J."/>
            <person name="Nusbaum C."/>
            <person name="Birren B."/>
        </authorList>
    </citation>
    <scope>NUCLEOTIDE SEQUENCE</scope>
    <source>
        <strain evidence="3">25433</strain>
    </source>
</reference>
<dbReference type="OrthoDB" id="5067585at2759"/>
<feature type="coiled-coil region" evidence="1">
    <location>
        <begin position="70"/>
        <end position="174"/>
    </location>
</feature>